<evidence type="ECO:0000256" key="1">
    <source>
        <dbReference type="ARBA" id="ARBA00022737"/>
    </source>
</evidence>
<dbReference type="InterPro" id="IPR036770">
    <property type="entry name" value="Ankyrin_rpt-contain_sf"/>
</dbReference>
<dbReference type="PANTHER" id="PTHR24198:SF165">
    <property type="entry name" value="ANKYRIN REPEAT-CONTAINING PROTEIN-RELATED"/>
    <property type="match status" value="1"/>
</dbReference>
<dbReference type="SMART" id="SM00248">
    <property type="entry name" value="ANK"/>
    <property type="match status" value="4"/>
</dbReference>
<evidence type="ECO:0000256" key="3">
    <source>
        <dbReference type="PROSITE-ProRule" id="PRU00023"/>
    </source>
</evidence>
<reference evidence="4 5" key="1">
    <citation type="submission" date="2018-08" db="EMBL/GenBank/DDBJ databases">
        <title>Draft genome sequences of two Aspergillus turcosus clinical strains isolated from bronchoalveolar lavage fluid: one azole-susceptible and the other azole-resistant.</title>
        <authorList>
            <person name="Parent-Michaud M."/>
            <person name="Dufresne P.J."/>
            <person name="Fournier E."/>
            <person name="Martineau C."/>
            <person name="Moreira S."/>
            <person name="Perkins V."/>
            <person name="De Repentigny L."/>
            <person name="Dufresne S.F."/>
        </authorList>
    </citation>
    <scope>NUCLEOTIDE SEQUENCE [LARGE SCALE GENOMIC DNA]</scope>
    <source>
        <strain evidence="4">HMR AF 1038</strain>
    </source>
</reference>
<accession>A0A229WY50</accession>
<dbReference type="AlphaFoldDB" id="A0A229WY50"/>
<keyword evidence="5" id="KW-1185">Reference proteome</keyword>
<protein>
    <submittedName>
        <fullName evidence="4">Uncharacterized protein</fullName>
    </submittedName>
</protein>
<dbReference type="Gene3D" id="1.25.40.20">
    <property type="entry name" value="Ankyrin repeat-containing domain"/>
    <property type="match status" value="2"/>
</dbReference>
<keyword evidence="2 3" id="KW-0040">ANK repeat</keyword>
<proteinExistence type="predicted"/>
<dbReference type="OrthoDB" id="426293at2759"/>
<dbReference type="Proteomes" id="UP000215289">
    <property type="component" value="Unassembled WGS sequence"/>
</dbReference>
<dbReference type="EMBL" id="NIDN02000202">
    <property type="protein sequence ID" value="RLL94483.1"/>
    <property type="molecule type" value="Genomic_DNA"/>
</dbReference>
<evidence type="ECO:0000313" key="4">
    <source>
        <dbReference type="EMBL" id="RLL94483.1"/>
    </source>
</evidence>
<dbReference type="SUPFAM" id="SSF48403">
    <property type="entry name" value="Ankyrin repeat"/>
    <property type="match status" value="1"/>
</dbReference>
<organism evidence="4 5">
    <name type="scientific">Aspergillus turcosus</name>
    <dbReference type="NCBI Taxonomy" id="1245748"/>
    <lineage>
        <taxon>Eukaryota</taxon>
        <taxon>Fungi</taxon>
        <taxon>Dikarya</taxon>
        <taxon>Ascomycota</taxon>
        <taxon>Pezizomycotina</taxon>
        <taxon>Eurotiomycetes</taxon>
        <taxon>Eurotiomycetidae</taxon>
        <taxon>Eurotiales</taxon>
        <taxon>Aspergillaceae</taxon>
        <taxon>Aspergillus</taxon>
        <taxon>Aspergillus subgen. Fumigati</taxon>
    </lineage>
</organism>
<evidence type="ECO:0000256" key="2">
    <source>
        <dbReference type="ARBA" id="ARBA00023043"/>
    </source>
</evidence>
<dbReference type="PROSITE" id="PS50088">
    <property type="entry name" value="ANK_REPEAT"/>
    <property type="match status" value="1"/>
</dbReference>
<comment type="caution">
    <text evidence="4">The sequence shown here is derived from an EMBL/GenBank/DDBJ whole genome shotgun (WGS) entry which is preliminary data.</text>
</comment>
<dbReference type="InterPro" id="IPR002110">
    <property type="entry name" value="Ankyrin_rpt"/>
</dbReference>
<dbReference type="PROSITE" id="PS50297">
    <property type="entry name" value="ANK_REP_REGION"/>
    <property type="match status" value="1"/>
</dbReference>
<dbReference type="STRING" id="1245748.A0A229WY50"/>
<keyword evidence="1" id="KW-0677">Repeat</keyword>
<dbReference type="PANTHER" id="PTHR24198">
    <property type="entry name" value="ANKYRIN REPEAT AND PROTEIN KINASE DOMAIN-CONTAINING PROTEIN"/>
    <property type="match status" value="1"/>
</dbReference>
<feature type="repeat" description="ANK" evidence="3">
    <location>
        <begin position="217"/>
        <end position="246"/>
    </location>
</feature>
<evidence type="ECO:0000313" key="5">
    <source>
        <dbReference type="Proteomes" id="UP000215289"/>
    </source>
</evidence>
<dbReference type="Pfam" id="PF12796">
    <property type="entry name" value="Ank_2"/>
    <property type="match status" value="1"/>
</dbReference>
<sequence>MEVHSPSNGFSAHLNHLPRIPIRTPIELLDRLHSFYADRNIEKFRNELDSLPTGTHPRCFDIHDLDTLMIDAIRRDDPQFTMELLHRGLPLDPDYVLEAAKSRARSVLEMFFNEGWDINKPISEVNRRCLDPNQQCAIDLTPLSHAVKYAPVSIIRLLLRHGGNVQQGQLLFHALDRKSEIIAVLQLLLREGASIDATMYQNHYASWRLYYFMGLGTVLHKAAELGNVEAVQFLLNEGIDLSIQDANGRTALECAEMLNKVEVVEVLKEAARPKINH</sequence>
<gene>
    <name evidence="4" type="ORF">CFD26_103595</name>
</gene>
<name>A0A229WY50_9EURO</name>